<name>A0A2B0LLL7_BACCE</name>
<dbReference type="Pfam" id="PF13743">
    <property type="entry name" value="Thioredoxin_5"/>
    <property type="match status" value="1"/>
</dbReference>
<dbReference type="Proteomes" id="UP000242656">
    <property type="component" value="Unassembled WGS sequence"/>
</dbReference>
<dbReference type="Gene3D" id="3.40.30.10">
    <property type="entry name" value="Glutaredoxin"/>
    <property type="match status" value="1"/>
</dbReference>
<comment type="caution">
    <text evidence="1">The sequence shown here is derived from an EMBL/GenBank/DDBJ whole genome shotgun (WGS) entry which is preliminary data.</text>
</comment>
<dbReference type="SUPFAM" id="SSF52833">
    <property type="entry name" value="Thioredoxin-like"/>
    <property type="match status" value="1"/>
</dbReference>
<protein>
    <submittedName>
        <fullName evidence="1">Dithiol-disulfide isomerase</fullName>
    </submittedName>
</protein>
<keyword evidence="1" id="KW-0413">Isomerase</keyword>
<dbReference type="InterPro" id="IPR036249">
    <property type="entry name" value="Thioredoxin-like_sf"/>
</dbReference>
<dbReference type="EMBL" id="NUWN01000083">
    <property type="protein sequence ID" value="PFK32902.1"/>
    <property type="molecule type" value="Genomic_DNA"/>
</dbReference>
<dbReference type="Gene3D" id="1.10.472.60">
    <property type="entry name" value="putative protein disulfide isomerase domain"/>
    <property type="match status" value="1"/>
</dbReference>
<dbReference type="PANTHER" id="PTHR13887:SF54">
    <property type="entry name" value="DSBA FAMILY PROTEIN"/>
    <property type="match status" value="1"/>
</dbReference>
<sequence length="306" mass="34956">MNKNNMICDVETGVCGLSGDTEMELLDFNFPPKSVTLYYVTDPICSHCWALEPVLNRFIEQYGQYFHFRTVMGGLLPSWDGFADTANGIGSPSDVAKHWREVGEHSRMPIDGTLWIHNPIQSSFPSSRVFKMIQKKDEERANTYLRLAREAVFVFNQNIGEKQVLIDIVNQIGLDGELIVKEAELPSGQQLLNEDFELSKSLGVRGFPTIIMVNQENKGIKIVGARPLENYITGLKEVLLNAGNIQEQPVPTLETFLEKGKRRFSKEIEEMYQLPKNRVKSFVQRELLPDSYQMKEILGELYIEKY</sequence>
<dbReference type="CDD" id="cd03025">
    <property type="entry name" value="DsbA_FrnE_like"/>
    <property type="match status" value="1"/>
</dbReference>
<dbReference type="PANTHER" id="PTHR13887">
    <property type="entry name" value="GLUTATHIONE S-TRANSFERASE KAPPA"/>
    <property type="match status" value="1"/>
</dbReference>
<accession>A0A2B0LLL7</accession>
<dbReference type="GO" id="GO:0016853">
    <property type="term" value="F:isomerase activity"/>
    <property type="evidence" value="ECO:0007669"/>
    <property type="project" value="UniProtKB-KW"/>
</dbReference>
<proteinExistence type="predicted"/>
<evidence type="ECO:0000313" key="1">
    <source>
        <dbReference type="EMBL" id="PFK32902.1"/>
    </source>
</evidence>
<organism evidence="1 2">
    <name type="scientific">Bacillus cereus</name>
    <dbReference type="NCBI Taxonomy" id="1396"/>
    <lineage>
        <taxon>Bacteria</taxon>
        <taxon>Bacillati</taxon>
        <taxon>Bacillota</taxon>
        <taxon>Bacilli</taxon>
        <taxon>Bacillales</taxon>
        <taxon>Bacillaceae</taxon>
        <taxon>Bacillus</taxon>
        <taxon>Bacillus cereus group</taxon>
    </lineage>
</organism>
<gene>
    <name evidence="1" type="ORF">COI93_18950</name>
</gene>
<dbReference type="RefSeq" id="WP_098492115.1">
    <property type="nucleotide sequence ID" value="NZ_NUWN01000083.1"/>
</dbReference>
<dbReference type="AlphaFoldDB" id="A0A2B0LLL7"/>
<evidence type="ECO:0000313" key="2">
    <source>
        <dbReference type="Proteomes" id="UP000242656"/>
    </source>
</evidence>
<reference evidence="1 2" key="1">
    <citation type="submission" date="2017-09" db="EMBL/GenBank/DDBJ databases">
        <title>Large-scale bioinformatics analysis of Bacillus genomes uncovers conserved roles of natural products in bacterial physiology.</title>
        <authorList>
            <consortium name="Agbiome Team Llc"/>
            <person name="Bleich R.M."/>
            <person name="Grubbs K.J."/>
            <person name="Santa Maria K.C."/>
            <person name="Allen S.E."/>
            <person name="Farag S."/>
            <person name="Shank E.A."/>
            <person name="Bowers A."/>
        </authorList>
    </citation>
    <scope>NUCLEOTIDE SEQUENCE [LARGE SCALE GENOMIC DNA]</scope>
    <source>
        <strain evidence="1 2">AFS083043</strain>
    </source>
</reference>